<dbReference type="CDD" id="cd18787">
    <property type="entry name" value="SF2_C_DEAD"/>
    <property type="match status" value="1"/>
</dbReference>
<evidence type="ECO:0000256" key="5">
    <source>
        <dbReference type="ARBA" id="ARBA00022840"/>
    </source>
</evidence>
<evidence type="ECO:0000259" key="10">
    <source>
        <dbReference type="PROSITE" id="PS51192"/>
    </source>
</evidence>
<accession>A0A2U1CV46</accession>
<evidence type="ECO:0000256" key="9">
    <source>
        <dbReference type="SAM" id="MobiDB-lite"/>
    </source>
</evidence>
<dbReference type="InterPro" id="IPR027417">
    <property type="entry name" value="P-loop_NTPase"/>
</dbReference>
<evidence type="ECO:0000259" key="12">
    <source>
        <dbReference type="PROSITE" id="PS51195"/>
    </source>
</evidence>
<dbReference type="InterPro" id="IPR014014">
    <property type="entry name" value="RNA_helicase_DEAD_Q_motif"/>
</dbReference>
<protein>
    <recommendedName>
        <fullName evidence="7">ATP-dependent RNA helicase RhlB</fullName>
        <ecNumber evidence="7">3.6.4.13</ecNumber>
    </recommendedName>
</protein>
<feature type="domain" description="DEAD-box RNA helicase Q" evidence="12">
    <location>
        <begin position="70"/>
        <end position="98"/>
    </location>
</feature>
<organism evidence="13 14">
    <name type="scientific">Tamilnaduibacter salinus</name>
    <dbReference type="NCBI Taxonomy" id="1484056"/>
    <lineage>
        <taxon>Bacteria</taxon>
        <taxon>Pseudomonadati</taxon>
        <taxon>Pseudomonadota</taxon>
        <taxon>Gammaproteobacteria</taxon>
        <taxon>Pseudomonadales</taxon>
        <taxon>Marinobacteraceae</taxon>
        <taxon>Tamilnaduibacter</taxon>
    </lineage>
</organism>
<evidence type="ECO:0000256" key="6">
    <source>
        <dbReference type="ARBA" id="ARBA00022884"/>
    </source>
</evidence>
<proteinExistence type="inferred from homology"/>
<dbReference type="InterPro" id="IPR000629">
    <property type="entry name" value="RNA-helicase_DEAD-box_CS"/>
</dbReference>
<dbReference type="PROSITE" id="PS51192">
    <property type="entry name" value="HELICASE_ATP_BIND_1"/>
    <property type="match status" value="1"/>
</dbReference>
<keyword evidence="6 7" id="KW-0694">RNA-binding</keyword>
<feature type="region of interest" description="Disordered" evidence="9">
    <location>
        <begin position="447"/>
        <end position="479"/>
    </location>
</feature>
<evidence type="ECO:0000256" key="2">
    <source>
        <dbReference type="ARBA" id="ARBA00022741"/>
    </source>
</evidence>
<comment type="similarity">
    <text evidence="7">Belongs to the DEAD box helicase family. RhlB subfamily.</text>
</comment>
<evidence type="ECO:0000256" key="3">
    <source>
        <dbReference type="ARBA" id="ARBA00022801"/>
    </source>
</evidence>
<reference evidence="13 14" key="1">
    <citation type="submission" date="2018-04" db="EMBL/GenBank/DDBJ databases">
        <title>Genomic Encyclopedia of Type Strains, Phase IV (KMG-IV): sequencing the most valuable type-strain genomes for metagenomic binning, comparative biology and taxonomic classification.</title>
        <authorList>
            <person name="Goeker M."/>
        </authorList>
    </citation>
    <scope>NUCLEOTIDE SEQUENCE [LARGE SCALE GENOMIC DNA]</scope>
    <source>
        <strain evidence="13 14">DSM 28688</strain>
    </source>
</reference>
<gene>
    <name evidence="7" type="primary">rhlB</name>
    <name evidence="13" type="ORF">C8D92_10776</name>
</gene>
<evidence type="ECO:0000313" key="14">
    <source>
        <dbReference type="Proteomes" id="UP000245887"/>
    </source>
</evidence>
<feature type="region of interest" description="Disordered" evidence="9">
    <location>
        <begin position="1"/>
        <end position="71"/>
    </location>
</feature>
<dbReference type="PANTHER" id="PTHR47959:SF10">
    <property type="entry name" value="ATP-DEPENDENT RNA HELICASE RHLB"/>
    <property type="match status" value="1"/>
</dbReference>
<dbReference type="AlphaFoldDB" id="A0A2U1CV46"/>
<dbReference type="InterPro" id="IPR050079">
    <property type="entry name" value="DEAD_box_RNA_helicase"/>
</dbReference>
<dbReference type="SMART" id="SM00490">
    <property type="entry name" value="HELICc"/>
    <property type="match status" value="1"/>
</dbReference>
<dbReference type="GO" id="GO:0016887">
    <property type="term" value="F:ATP hydrolysis activity"/>
    <property type="evidence" value="ECO:0007669"/>
    <property type="project" value="RHEA"/>
</dbReference>
<evidence type="ECO:0000256" key="4">
    <source>
        <dbReference type="ARBA" id="ARBA00022806"/>
    </source>
</evidence>
<evidence type="ECO:0000313" key="13">
    <source>
        <dbReference type="EMBL" id="PVY75359.1"/>
    </source>
</evidence>
<dbReference type="SUPFAM" id="SSF52540">
    <property type="entry name" value="P-loop containing nucleoside triphosphate hydrolases"/>
    <property type="match status" value="1"/>
</dbReference>
<keyword evidence="1 7" id="KW-0963">Cytoplasm</keyword>
<dbReference type="GO" id="GO:0005524">
    <property type="term" value="F:ATP binding"/>
    <property type="evidence" value="ECO:0007669"/>
    <property type="project" value="UniProtKB-UniRule"/>
</dbReference>
<dbReference type="GO" id="GO:0005829">
    <property type="term" value="C:cytosol"/>
    <property type="evidence" value="ECO:0007669"/>
    <property type="project" value="TreeGrafter"/>
</dbReference>
<dbReference type="InterPro" id="IPR011545">
    <property type="entry name" value="DEAD/DEAH_box_helicase_dom"/>
</dbReference>
<comment type="subunit">
    <text evidence="7">Component of the RNA degradosome, which is a multiprotein complex involved in RNA processing and mRNA degradation.</text>
</comment>
<evidence type="ECO:0000259" key="11">
    <source>
        <dbReference type="PROSITE" id="PS51194"/>
    </source>
</evidence>
<dbReference type="HAMAP" id="MF_00661">
    <property type="entry name" value="DEAD_helicase_RhlB"/>
    <property type="match status" value="1"/>
</dbReference>
<feature type="short sequence motif" description="Q motif" evidence="8">
    <location>
        <begin position="70"/>
        <end position="98"/>
    </location>
</feature>
<dbReference type="PROSITE" id="PS51195">
    <property type="entry name" value="Q_MOTIF"/>
    <property type="match status" value="1"/>
</dbReference>
<dbReference type="Gene3D" id="3.40.50.300">
    <property type="entry name" value="P-loop containing nucleotide triphosphate hydrolases"/>
    <property type="match status" value="2"/>
</dbReference>
<comment type="catalytic activity">
    <reaction evidence="7">
        <text>ATP + H2O = ADP + phosphate + H(+)</text>
        <dbReference type="Rhea" id="RHEA:13065"/>
        <dbReference type="ChEBI" id="CHEBI:15377"/>
        <dbReference type="ChEBI" id="CHEBI:15378"/>
        <dbReference type="ChEBI" id="CHEBI:30616"/>
        <dbReference type="ChEBI" id="CHEBI:43474"/>
        <dbReference type="ChEBI" id="CHEBI:456216"/>
        <dbReference type="EC" id="3.6.4.13"/>
    </reaction>
</comment>
<evidence type="ECO:0000256" key="8">
    <source>
        <dbReference type="PROSITE-ProRule" id="PRU00552"/>
    </source>
</evidence>
<dbReference type="InterPro" id="IPR044742">
    <property type="entry name" value="DEAD/DEAH_RhlB"/>
</dbReference>
<keyword evidence="2 7" id="KW-0547">Nucleotide-binding</keyword>
<dbReference type="InterPro" id="IPR023554">
    <property type="entry name" value="RNA_helicase_ATP-dep_RhlB"/>
</dbReference>
<dbReference type="GO" id="GO:0006401">
    <property type="term" value="P:RNA catabolic process"/>
    <property type="evidence" value="ECO:0007669"/>
    <property type="project" value="UniProtKB-UniRule"/>
</dbReference>
<sequence>MPTSGQNPSQSAVSEDAPERPSDVETLTETEVSGSSESDGEQGNGTDGRTAGPTEADSGEEAAENEERPTRFEDLALSPPLQKALAGIGFTTCTPIQAETLPMTLAGHDLIGQAQTGTGKTAAFLLTAIQRMLATPLPWEERYASEPRILALAPTRELAMQIAEDAEQLCAHTGHSVMTVMGGVNYDRQREQLRNEALDILVATPGRLIDFLSSQDVFLDQIDMLIIDEADRMLDMGFIPDVKRIIRKCTPKDQRQTLLFSATFNQDVLNLSSMWTRKAEFVEIEPEQKTAERVDQSVFMVGNDDKLTVLTNYLKRPEVEKAIIFANRRDQCRDLNDDLRNQGIASELMSGEIAQNKRLKTLDRFREGQIQALVATDVAGRGIHVNGVTHVFNYNLPDNAEDYVHRIGRTGRAGRNGVSVSFASEDDAFSLPAIEAYIDQKLTCEVPEESLTQPLKKPPIQRRKRRGGGGGRRPQGRRR</sequence>
<dbReference type="PANTHER" id="PTHR47959">
    <property type="entry name" value="ATP-DEPENDENT RNA HELICASE RHLE-RELATED"/>
    <property type="match status" value="1"/>
</dbReference>
<evidence type="ECO:0000256" key="1">
    <source>
        <dbReference type="ARBA" id="ARBA00022490"/>
    </source>
</evidence>
<keyword evidence="3 7" id="KW-0378">Hydrolase</keyword>
<feature type="domain" description="Helicase ATP-binding" evidence="10">
    <location>
        <begin position="101"/>
        <end position="282"/>
    </location>
</feature>
<comment type="caution">
    <text evidence="13">The sequence shown here is derived from an EMBL/GenBank/DDBJ whole genome shotgun (WGS) entry which is preliminary data.</text>
</comment>
<feature type="compositionally biased region" description="Polar residues" evidence="9">
    <location>
        <begin position="25"/>
        <end position="37"/>
    </location>
</feature>
<dbReference type="SMART" id="SM00487">
    <property type="entry name" value="DEXDc"/>
    <property type="match status" value="1"/>
</dbReference>
<dbReference type="PROSITE" id="PS51194">
    <property type="entry name" value="HELICASE_CTER"/>
    <property type="match status" value="1"/>
</dbReference>
<dbReference type="GO" id="GO:0003723">
    <property type="term" value="F:RNA binding"/>
    <property type="evidence" value="ECO:0007669"/>
    <property type="project" value="UniProtKB-UniRule"/>
</dbReference>
<dbReference type="InterPro" id="IPR014001">
    <property type="entry name" value="Helicase_ATP-bd"/>
</dbReference>
<dbReference type="EMBL" id="QEKQ01000007">
    <property type="protein sequence ID" value="PVY75359.1"/>
    <property type="molecule type" value="Genomic_DNA"/>
</dbReference>
<dbReference type="EC" id="3.6.4.13" evidence="7"/>
<evidence type="ECO:0000256" key="7">
    <source>
        <dbReference type="HAMAP-Rule" id="MF_00661"/>
    </source>
</evidence>
<dbReference type="Pfam" id="PF00270">
    <property type="entry name" value="DEAD"/>
    <property type="match status" value="1"/>
</dbReference>
<name>A0A2U1CV46_9GAMM</name>
<dbReference type="Pfam" id="PF00271">
    <property type="entry name" value="Helicase_C"/>
    <property type="match status" value="1"/>
</dbReference>
<feature type="compositionally biased region" description="Polar residues" evidence="9">
    <location>
        <begin position="1"/>
        <end position="13"/>
    </location>
</feature>
<dbReference type="CDD" id="cd00268">
    <property type="entry name" value="DEADc"/>
    <property type="match status" value="1"/>
</dbReference>
<dbReference type="GO" id="GO:0003724">
    <property type="term" value="F:RNA helicase activity"/>
    <property type="evidence" value="ECO:0007669"/>
    <property type="project" value="UniProtKB-UniRule"/>
</dbReference>
<keyword evidence="5 7" id="KW-0067">ATP-binding</keyword>
<keyword evidence="4 7" id="KW-0347">Helicase</keyword>
<dbReference type="InterPro" id="IPR001650">
    <property type="entry name" value="Helicase_C-like"/>
</dbReference>
<dbReference type="PROSITE" id="PS00039">
    <property type="entry name" value="DEAD_ATP_HELICASE"/>
    <property type="match status" value="1"/>
</dbReference>
<comment type="subcellular location">
    <subcellularLocation>
        <location evidence="7">Cytoplasm</location>
    </subcellularLocation>
</comment>
<dbReference type="Proteomes" id="UP000245887">
    <property type="component" value="Unassembled WGS sequence"/>
</dbReference>
<feature type="domain" description="Helicase C-terminal" evidence="11">
    <location>
        <begin position="309"/>
        <end position="454"/>
    </location>
</feature>
<comment type="function">
    <text evidence="7">DEAD-box RNA helicase involved in RNA degradation. Has RNA-dependent ATPase activity and unwinds double-stranded RNA.</text>
</comment>